<dbReference type="EMBL" id="JADDIV010000002">
    <property type="protein sequence ID" value="MBE7367698.1"/>
    <property type="molecule type" value="Genomic_DNA"/>
</dbReference>
<sequence length="271" mass="28658">MRRRGPDLSNWRSVRRWESATRQHLRHRHPLRLHGVLIGLLVSFLMWAAAHLQMVLGSDSLALRYLVTIGVGYLGFLLLLRWWARSLLRDEDPLPADAALDLPDVPGNWRLGDAVRAPEAGWKSGGGGDFGGGGAEASFADAAEGSSALGEVASGALEAAGSADEGAVVIPVAVVFLVAFLVIAGAGSLVLLYFGSEVLLAVALELAFGYASARTAVRVARQGWLAAAVRLTWKPLLGTVVAAVLLGAALDLWVPQARSLPHAVQVLRAGR</sequence>
<keyword evidence="1" id="KW-0472">Membrane</keyword>
<dbReference type="RefSeq" id="WP_193676282.1">
    <property type="nucleotide sequence ID" value="NZ_JADDIV010000002.1"/>
</dbReference>
<feature type="transmembrane region" description="Helical" evidence="1">
    <location>
        <begin position="168"/>
        <end position="192"/>
    </location>
</feature>
<gene>
    <name evidence="2" type="ORF">IM787_08985</name>
</gene>
<feature type="transmembrane region" description="Helical" evidence="1">
    <location>
        <begin position="198"/>
        <end position="216"/>
    </location>
</feature>
<organism evidence="2 3">
    <name type="scientific">Ramlibacter pallidus</name>
    <dbReference type="NCBI Taxonomy" id="2780087"/>
    <lineage>
        <taxon>Bacteria</taxon>
        <taxon>Pseudomonadati</taxon>
        <taxon>Pseudomonadota</taxon>
        <taxon>Betaproteobacteria</taxon>
        <taxon>Burkholderiales</taxon>
        <taxon>Comamonadaceae</taxon>
        <taxon>Ramlibacter</taxon>
    </lineage>
</organism>
<reference evidence="2 3" key="1">
    <citation type="submission" date="2020-10" db="EMBL/GenBank/DDBJ databases">
        <title>Ramlibacter sp. HM2 16S ribosomal RNA gene Genome sequencing and assembly.</title>
        <authorList>
            <person name="Kang M."/>
        </authorList>
    </citation>
    <scope>NUCLEOTIDE SEQUENCE [LARGE SCALE GENOMIC DNA]</scope>
    <source>
        <strain evidence="2 3">HM2</strain>
    </source>
</reference>
<proteinExistence type="predicted"/>
<keyword evidence="1" id="KW-0812">Transmembrane</keyword>
<evidence type="ECO:0000313" key="2">
    <source>
        <dbReference type="EMBL" id="MBE7367698.1"/>
    </source>
</evidence>
<feature type="transmembrane region" description="Helical" evidence="1">
    <location>
        <begin position="236"/>
        <end position="254"/>
    </location>
</feature>
<protein>
    <submittedName>
        <fullName evidence="2">Uncharacterized protein</fullName>
    </submittedName>
</protein>
<feature type="transmembrane region" description="Helical" evidence="1">
    <location>
        <begin position="31"/>
        <end position="50"/>
    </location>
</feature>
<feature type="transmembrane region" description="Helical" evidence="1">
    <location>
        <begin position="62"/>
        <end position="80"/>
    </location>
</feature>
<comment type="caution">
    <text evidence="2">The sequence shown here is derived from an EMBL/GenBank/DDBJ whole genome shotgun (WGS) entry which is preliminary data.</text>
</comment>
<keyword evidence="1" id="KW-1133">Transmembrane helix</keyword>
<accession>A0ABR9S2J1</accession>
<keyword evidence="3" id="KW-1185">Reference proteome</keyword>
<name>A0ABR9S2J1_9BURK</name>
<evidence type="ECO:0000313" key="3">
    <source>
        <dbReference type="Proteomes" id="UP000806285"/>
    </source>
</evidence>
<dbReference type="Proteomes" id="UP000806285">
    <property type="component" value="Unassembled WGS sequence"/>
</dbReference>
<evidence type="ECO:0000256" key="1">
    <source>
        <dbReference type="SAM" id="Phobius"/>
    </source>
</evidence>